<dbReference type="InterPro" id="IPR013108">
    <property type="entry name" value="Amidohydro_3"/>
</dbReference>
<keyword evidence="2" id="KW-0378">Hydrolase</keyword>
<dbReference type="PANTHER" id="PTHR22642:SF2">
    <property type="entry name" value="PROTEIN LONG AFTER FAR-RED 3"/>
    <property type="match status" value="1"/>
</dbReference>
<dbReference type="InterPro" id="IPR033932">
    <property type="entry name" value="YtcJ-like"/>
</dbReference>
<dbReference type="Proteomes" id="UP000257014">
    <property type="component" value="Unassembled WGS sequence"/>
</dbReference>
<evidence type="ECO:0000313" key="2">
    <source>
        <dbReference type="EMBL" id="REJ31109.1"/>
    </source>
</evidence>
<sequence length="571" mass="64582">MAKGRLEQSKGQWQALPEKVFHPPRIEDSICDTMNLSAFHYPNEPLRRISMPSQYFVNGKIFTGKNERDFVSAMKVTDGKIEWIGPSEQADAPDPVDLQGKTVVPGFIDAHAHPRLLADIAGQAAITIPEVTNIEEAIAALKKQAEKTPDGGWIEGWGWDETKLLDGRPLNRFDLDRVSTERPVHVMRSDFHSSAVNSKALELAGIDKSTADPFGGEIQRDENGDPTGIMIENANRLIENTKPKKTEEERIEGIVRTGRRLARFGITSVAEMMGRWNDLSLFRKAEKRGFKQRLVLYLLWEEVKELGIRRLEERDLNGRIRIGGVKLFMDGTISGKTAWMKAPYPGTEEKGMRTCTKEELLEAAEFARRNGIQLAIHAMGDRAIEEILRIFEPVKPWIDDGPSIRIEHASIMRPEFFRKMDGKKIALVPQIIFFFAEYESYRNHLDGERFSLAYPLRTMYEQNGYMALSTDAPATTWAEPDKIMTSIKAAVTRKAYNGQDINRAEKISPEQAVLLFTGKAKEVCRLHETGRLLPGYEADFIVLDEDIFTIDPDRLDRVKVAATYISGEKVC</sequence>
<dbReference type="Gene3D" id="3.20.20.140">
    <property type="entry name" value="Metal-dependent hydrolases"/>
    <property type="match status" value="1"/>
</dbReference>
<dbReference type="Pfam" id="PF07969">
    <property type="entry name" value="Amidohydro_3"/>
    <property type="match status" value="1"/>
</dbReference>
<dbReference type="InterPro" id="IPR032466">
    <property type="entry name" value="Metal_Hydrolase"/>
</dbReference>
<dbReference type="SUPFAM" id="SSF51338">
    <property type="entry name" value="Composite domain of metallo-dependent hydrolases"/>
    <property type="match status" value="1"/>
</dbReference>
<dbReference type="Gene3D" id="2.30.40.10">
    <property type="entry name" value="Urease, subunit C, domain 1"/>
    <property type="match status" value="1"/>
</dbReference>
<dbReference type="EMBL" id="QEWE01000007">
    <property type="protein sequence ID" value="REJ31109.1"/>
    <property type="molecule type" value="Genomic_DNA"/>
</dbReference>
<dbReference type="InterPro" id="IPR011059">
    <property type="entry name" value="Metal-dep_hydrolase_composite"/>
</dbReference>
<dbReference type="Gene3D" id="3.10.310.70">
    <property type="match status" value="1"/>
</dbReference>
<protein>
    <submittedName>
        <fullName evidence="2">Amidohydrolase</fullName>
    </submittedName>
</protein>
<organism evidence="2 3">
    <name type="scientific">Caldibacillus debilis</name>
    <dbReference type="NCBI Taxonomy" id="301148"/>
    <lineage>
        <taxon>Bacteria</taxon>
        <taxon>Bacillati</taxon>
        <taxon>Bacillota</taxon>
        <taxon>Bacilli</taxon>
        <taxon>Bacillales</taxon>
        <taxon>Bacillaceae</taxon>
        <taxon>Caldibacillus</taxon>
    </lineage>
</organism>
<comment type="caution">
    <text evidence="2">The sequence shown here is derived from an EMBL/GenBank/DDBJ whole genome shotgun (WGS) entry which is preliminary data.</text>
</comment>
<evidence type="ECO:0000259" key="1">
    <source>
        <dbReference type="Pfam" id="PF07969"/>
    </source>
</evidence>
<accession>A0A3E0K7U8</accession>
<dbReference type="GO" id="GO:0016810">
    <property type="term" value="F:hydrolase activity, acting on carbon-nitrogen (but not peptide) bonds"/>
    <property type="evidence" value="ECO:0007669"/>
    <property type="project" value="InterPro"/>
</dbReference>
<dbReference type="CDD" id="cd01300">
    <property type="entry name" value="YtcJ_like"/>
    <property type="match status" value="1"/>
</dbReference>
<feature type="domain" description="Amidohydrolase 3" evidence="1">
    <location>
        <begin position="96"/>
        <end position="570"/>
    </location>
</feature>
<proteinExistence type="predicted"/>
<evidence type="ECO:0000313" key="3">
    <source>
        <dbReference type="Proteomes" id="UP000257014"/>
    </source>
</evidence>
<dbReference type="SUPFAM" id="SSF51556">
    <property type="entry name" value="Metallo-dependent hydrolases"/>
    <property type="match status" value="1"/>
</dbReference>
<name>A0A3E0K7U8_9BACI</name>
<dbReference type="PANTHER" id="PTHR22642">
    <property type="entry name" value="IMIDAZOLONEPROPIONASE"/>
    <property type="match status" value="1"/>
</dbReference>
<dbReference type="AlphaFoldDB" id="A0A3E0K7U8"/>
<reference evidence="2 3" key="1">
    <citation type="submission" date="2018-03" db="EMBL/GenBank/DDBJ databases">
        <authorList>
            <person name="Keele B.F."/>
        </authorList>
    </citation>
    <scope>NUCLEOTIDE SEQUENCE [LARGE SCALE GENOMIC DNA]</scope>
    <source>
        <strain evidence="2">ZCTH4_d</strain>
    </source>
</reference>
<gene>
    <name evidence="2" type="ORF">C6P37_01885</name>
</gene>